<evidence type="ECO:0008006" key="2">
    <source>
        <dbReference type="Google" id="ProtNLM"/>
    </source>
</evidence>
<dbReference type="EMBL" id="MN738829">
    <property type="protein sequence ID" value="QHT38244.1"/>
    <property type="molecule type" value="Genomic_DNA"/>
</dbReference>
<accession>A0A6C0FB10</accession>
<dbReference type="PROSITE" id="PS51331">
    <property type="entry name" value="THYX"/>
    <property type="match status" value="1"/>
</dbReference>
<dbReference type="AlphaFoldDB" id="A0A6C0FB10"/>
<dbReference type="CDD" id="cd20175">
    <property type="entry name" value="ThyX"/>
    <property type="match status" value="1"/>
</dbReference>
<dbReference type="PANTHER" id="PTHR34934">
    <property type="entry name" value="FLAVIN-DEPENDENT THYMIDYLATE SYNTHASE"/>
    <property type="match status" value="1"/>
</dbReference>
<evidence type="ECO:0000313" key="1">
    <source>
        <dbReference type="EMBL" id="QHT38244.1"/>
    </source>
</evidence>
<dbReference type="PANTHER" id="PTHR34934:SF1">
    <property type="entry name" value="FLAVIN-DEPENDENT THYMIDYLATE SYNTHASE"/>
    <property type="match status" value="1"/>
</dbReference>
<dbReference type="GO" id="GO:0050660">
    <property type="term" value="F:flavin adenine dinucleotide binding"/>
    <property type="evidence" value="ECO:0007669"/>
    <property type="project" value="InterPro"/>
</dbReference>
<dbReference type="InterPro" id="IPR036098">
    <property type="entry name" value="Thymidylate_synthase_ThyX_sf"/>
</dbReference>
<proteinExistence type="inferred from homology"/>
<dbReference type="InterPro" id="IPR003669">
    <property type="entry name" value="Thymidylate_synthase_ThyX"/>
</dbReference>
<reference evidence="1" key="1">
    <citation type="journal article" date="2020" name="Nature">
        <title>Giant virus diversity and host interactions through global metagenomics.</title>
        <authorList>
            <person name="Schulz F."/>
            <person name="Roux S."/>
            <person name="Paez-Espino D."/>
            <person name="Jungbluth S."/>
            <person name="Walsh D.A."/>
            <person name="Denef V.J."/>
            <person name="McMahon K.D."/>
            <person name="Konstantinidis K.T."/>
            <person name="Eloe-Fadrosh E.A."/>
            <person name="Kyrpides N.C."/>
            <person name="Woyke T."/>
        </authorList>
    </citation>
    <scope>NUCLEOTIDE SEQUENCE</scope>
    <source>
        <strain evidence="1">GVMAG-S-ERX556101-89</strain>
    </source>
</reference>
<name>A0A6C0FB10_9ZZZZ</name>
<dbReference type="GO" id="GO:0006231">
    <property type="term" value="P:dTMP biosynthetic process"/>
    <property type="evidence" value="ECO:0007669"/>
    <property type="project" value="InterPro"/>
</dbReference>
<dbReference type="GO" id="GO:0004799">
    <property type="term" value="F:thymidylate synthase activity"/>
    <property type="evidence" value="ECO:0007669"/>
    <property type="project" value="TreeGrafter"/>
</dbReference>
<dbReference type="GO" id="GO:0070402">
    <property type="term" value="F:NADPH binding"/>
    <property type="evidence" value="ECO:0007669"/>
    <property type="project" value="TreeGrafter"/>
</dbReference>
<dbReference type="HAMAP" id="MF_01408">
    <property type="entry name" value="ThyX"/>
    <property type="match status" value="1"/>
</dbReference>
<dbReference type="Pfam" id="PF02511">
    <property type="entry name" value="Thy1"/>
    <property type="match status" value="1"/>
</dbReference>
<dbReference type="GO" id="GO:0050797">
    <property type="term" value="F:thymidylate synthase (FAD) activity"/>
    <property type="evidence" value="ECO:0007669"/>
    <property type="project" value="InterPro"/>
</dbReference>
<dbReference type="Gene3D" id="3.30.1360.170">
    <property type="match status" value="1"/>
</dbReference>
<organism evidence="1">
    <name type="scientific">viral metagenome</name>
    <dbReference type="NCBI Taxonomy" id="1070528"/>
    <lineage>
        <taxon>unclassified sequences</taxon>
        <taxon>metagenomes</taxon>
        <taxon>organismal metagenomes</taxon>
    </lineage>
</organism>
<dbReference type="SUPFAM" id="SSF69796">
    <property type="entry name" value="Thymidylate synthase-complementing protein Thy1"/>
    <property type="match status" value="1"/>
</dbReference>
<dbReference type="NCBIfam" id="TIGR02170">
    <property type="entry name" value="thyX"/>
    <property type="match status" value="1"/>
</dbReference>
<protein>
    <recommendedName>
        <fullName evidence="2">Thymidylate synthase</fullName>
    </recommendedName>
</protein>
<sequence length="267" mass="31268">MAMGYKHIRTKQYLLQMLFRRSKIINATFIKSTVPTPGFVKLIDCMPSEKNKLMLDAAVVQAARVSYGEGSKGVEKDSALINYLIKHQHTSPFEMIEFKFHLKMPIYIQRQWIRHRTASVNEISGRYTELNLEKGDVYHPKELREQSKSNKQGSYIDTNLYESNENVKQIWDESEDNIDRQISNYHKLVALGVAKEQARMILPLSTFTEFYWKIDLHNLLNFIKLRAHHSAQREIQLYAHNILDILEVLCPITVQAWKKHVYDKDSV</sequence>